<organism evidence="6 7">
    <name type="scientific">Candidatus Roizmanbacteria bacterium RIFCSPLOWO2_02_FULL_38_10</name>
    <dbReference type="NCBI Taxonomy" id="1802074"/>
    <lineage>
        <taxon>Bacteria</taxon>
        <taxon>Candidatus Roizmaniibacteriota</taxon>
    </lineage>
</organism>
<gene>
    <name evidence="6" type="ORF">A3J15_03535</name>
</gene>
<keyword evidence="3" id="KW-0862">Zinc</keyword>
<comment type="caution">
    <text evidence="6">The sequence shown here is derived from an EMBL/GenBank/DDBJ whole genome shotgun (WGS) entry which is preliminary data.</text>
</comment>
<dbReference type="PANTHER" id="PTHR33823">
    <property type="entry name" value="RNA POLYMERASE-BINDING TRANSCRIPTION FACTOR DKSA-RELATED"/>
    <property type="match status" value="1"/>
</dbReference>
<evidence type="ECO:0000313" key="7">
    <source>
        <dbReference type="Proteomes" id="UP000176376"/>
    </source>
</evidence>
<dbReference type="Proteomes" id="UP000176376">
    <property type="component" value="Unassembled WGS sequence"/>
</dbReference>
<proteinExistence type="predicted"/>
<reference evidence="6 7" key="1">
    <citation type="journal article" date="2016" name="Nat. Commun.">
        <title>Thousands of microbial genomes shed light on interconnected biogeochemical processes in an aquifer system.</title>
        <authorList>
            <person name="Anantharaman K."/>
            <person name="Brown C.T."/>
            <person name="Hug L.A."/>
            <person name="Sharon I."/>
            <person name="Castelle C.J."/>
            <person name="Probst A.J."/>
            <person name="Thomas B.C."/>
            <person name="Singh A."/>
            <person name="Wilkins M.J."/>
            <person name="Karaoz U."/>
            <person name="Brodie E.L."/>
            <person name="Williams K.H."/>
            <person name="Hubbard S.S."/>
            <person name="Banfield J.F."/>
        </authorList>
    </citation>
    <scope>NUCLEOTIDE SEQUENCE [LARGE SCALE GENOMIC DNA]</scope>
</reference>
<evidence type="ECO:0000256" key="3">
    <source>
        <dbReference type="ARBA" id="ARBA00022833"/>
    </source>
</evidence>
<evidence type="ECO:0000256" key="2">
    <source>
        <dbReference type="ARBA" id="ARBA00022771"/>
    </source>
</evidence>
<dbReference type="EMBL" id="MGAY01000043">
    <property type="protein sequence ID" value="OGK56256.1"/>
    <property type="molecule type" value="Genomic_DNA"/>
</dbReference>
<feature type="domain" description="Zinc finger DksA/TraR C4-type" evidence="5">
    <location>
        <begin position="83"/>
        <end position="114"/>
    </location>
</feature>
<evidence type="ECO:0000313" key="6">
    <source>
        <dbReference type="EMBL" id="OGK56256.1"/>
    </source>
</evidence>
<dbReference type="AlphaFoldDB" id="A0A1F7JKW6"/>
<protein>
    <recommendedName>
        <fullName evidence="5">Zinc finger DksA/TraR C4-type domain-containing protein</fullName>
    </recommendedName>
</protein>
<keyword evidence="2" id="KW-0863">Zinc-finger</keyword>
<dbReference type="InterPro" id="IPR020458">
    <property type="entry name" value="Znf_DskA_TraR_CS"/>
</dbReference>
<dbReference type="PROSITE" id="PS01102">
    <property type="entry name" value="ZF_DKSA_1"/>
    <property type="match status" value="1"/>
</dbReference>
<dbReference type="GO" id="GO:0008270">
    <property type="term" value="F:zinc ion binding"/>
    <property type="evidence" value="ECO:0007669"/>
    <property type="project" value="UniProtKB-KW"/>
</dbReference>
<keyword evidence="1" id="KW-0479">Metal-binding</keyword>
<dbReference type="STRING" id="1802074.A3J15_03535"/>
<accession>A0A1F7JKW6</accession>
<evidence type="ECO:0000256" key="4">
    <source>
        <dbReference type="PROSITE-ProRule" id="PRU00510"/>
    </source>
</evidence>
<evidence type="ECO:0000256" key="1">
    <source>
        <dbReference type="ARBA" id="ARBA00022723"/>
    </source>
</evidence>
<dbReference type="Gene3D" id="1.20.120.910">
    <property type="entry name" value="DksA, coiled-coil domain"/>
    <property type="match status" value="1"/>
</dbReference>
<dbReference type="Pfam" id="PF01258">
    <property type="entry name" value="zf-dskA_traR"/>
    <property type="match status" value="1"/>
</dbReference>
<name>A0A1F7JKW6_9BACT</name>
<evidence type="ECO:0000259" key="5">
    <source>
        <dbReference type="Pfam" id="PF01258"/>
    </source>
</evidence>
<dbReference type="InterPro" id="IPR000962">
    <property type="entry name" value="Znf_DskA_TraR"/>
</dbReference>
<sequence>MSKELQDSLKKRLFAEEKSLKKRIESLKKEDPFSDPDHAIDNAAVDTDVREKVGHETIEAQIQTLRRKLDNVVLALQKMVKKKYGNCNSCNTPIAIERLKLMPEARYCLSCEKRLVK</sequence>
<dbReference type="PANTHER" id="PTHR33823:SF4">
    <property type="entry name" value="GENERAL STRESS PROTEIN 16O"/>
    <property type="match status" value="1"/>
</dbReference>
<feature type="zinc finger region" description="dksA C4-type" evidence="4">
    <location>
        <begin position="87"/>
        <end position="111"/>
    </location>
</feature>
<dbReference type="PROSITE" id="PS51128">
    <property type="entry name" value="ZF_DKSA_2"/>
    <property type="match status" value="1"/>
</dbReference>
<dbReference type="SUPFAM" id="SSF57716">
    <property type="entry name" value="Glucocorticoid receptor-like (DNA-binding domain)"/>
    <property type="match status" value="1"/>
</dbReference>